<evidence type="ECO:0000256" key="1">
    <source>
        <dbReference type="SAM" id="MobiDB-lite"/>
    </source>
</evidence>
<dbReference type="CDD" id="cd01461">
    <property type="entry name" value="vWA_interalpha_trypsin_inhibitor"/>
    <property type="match status" value="1"/>
</dbReference>
<reference evidence="4 5" key="1">
    <citation type="submission" date="2019-08" db="EMBL/GenBank/DDBJ databases">
        <title>Parahaliea maris sp. nov., isolated from the surface seawater.</title>
        <authorList>
            <person name="Liu Y."/>
        </authorList>
    </citation>
    <scope>NUCLEOTIDE SEQUENCE [LARGE SCALE GENOMIC DNA]</scope>
    <source>
        <strain evidence="4 5">S2-26</strain>
    </source>
</reference>
<protein>
    <submittedName>
        <fullName evidence="4">Marine proteobacterial sortase target protein</fullName>
    </submittedName>
</protein>
<name>A0A5C8ZMG8_9GAMM</name>
<feature type="region of interest" description="Disordered" evidence="1">
    <location>
        <begin position="664"/>
        <end position="686"/>
    </location>
</feature>
<comment type="caution">
    <text evidence="4">The sequence shown here is derived from an EMBL/GenBank/DDBJ whole genome shotgun (WGS) entry which is preliminary data.</text>
</comment>
<dbReference type="PROSITE" id="PS50234">
    <property type="entry name" value="VWFA"/>
    <property type="match status" value="1"/>
</dbReference>
<evidence type="ECO:0000313" key="4">
    <source>
        <dbReference type="EMBL" id="TXS88962.1"/>
    </source>
</evidence>
<dbReference type="SUPFAM" id="SSF53300">
    <property type="entry name" value="vWA-like"/>
    <property type="match status" value="1"/>
</dbReference>
<dbReference type="OrthoDB" id="9784383at2"/>
<dbReference type="NCBIfam" id="TIGR03788">
    <property type="entry name" value="marine_srt_targ"/>
    <property type="match status" value="1"/>
</dbReference>
<feature type="domain" description="VWFA" evidence="2">
    <location>
        <begin position="359"/>
        <end position="531"/>
    </location>
</feature>
<sequence>MKTGIAGQSSAGERHWQAIGQWFCFRALPAATGLLVTLLLVTISPARAAGELGEDGAGQMRWHDRVTGTYQAAITQQSSLDVRVAGMLAVVQLEQVFHNTTQSWQEGIYSFPLPEDAAVRRLEMQVGDRVVIGKVREREEAKVLYRQAKAAGKKASLVEQQRPNLFTNRIANIAPGEQVTVRLQYVQTARYNAGRFTLRIPTTLTARYIPGISRVLPEADAPALSAVGMQGEYPGWSLPTDEVPDAPAITPYLYPQAGSDSAPLNPLHLQVELDAGMPLAEVQALYHELSLARDGQRYRLHLAHGPAEMDRDVVLQWRPVTGAMPRAALFTEQLGEETFGLLMVLPPELAPQQANLPREVVFVVDVSGSMAGVSIQQAREALALALRQLRPGDRFNILAFDDNVRPLFASAVPATRHHLAQAGEFVRQLAAGGGTEMRPALERALASTAEEETPLLRQVIFITDGAVGNEQALFELIEQRLGRSRLFTVGIGSAPNHWFMQRAAQAGRGFSVQVGDVGEAAGAMTELFARIAAPLAADVRVEWPQAVEAWPERVPDLYRGQPLIQAVRFTDALPAGEVTVSAVLVGESWQTTMPVPAQPGNTRHEGVASVWARSKIAGLMALKSAGQPEEGIRTRVLEVALAHQLLSPYTSFVAIEERVSREPTTPLRSGAVPNTRPRGQGHQPYAYPNTATTGPAKAFMGCFALFIALLVHVMRRPEEDRV</sequence>
<dbReference type="PROSITE" id="PS51468">
    <property type="entry name" value="VIT"/>
    <property type="match status" value="1"/>
</dbReference>
<dbReference type="SMART" id="SM00609">
    <property type="entry name" value="VIT"/>
    <property type="match status" value="1"/>
</dbReference>
<dbReference type="Pfam" id="PF13768">
    <property type="entry name" value="VWA_3"/>
    <property type="match status" value="1"/>
</dbReference>
<evidence type="ECO:0000313" key="5">
    <source>
        <dbReference type="Proteomes" id="UP000321933"/>
    </source>
</evidence>
<evidence type="ECO:0000259" key="3">
    <source>
        <dbReference type="PROSITE" id="PS51468"/>
    </source>
</evidence>
<organism evidence="4 5">
    <name type="scientific">Parahaliea aestuarii</name>
    <dbReference type="NCBI Taxonomy" id="1852021"/>
    <lineage>
        <taxon>Bacteria</taxon>
        <taxon>Pseudomonadati</taxon>
        <taxon>Pseudomonadota</taxon>
        <taxon>Gammaproteobacteria</taxon>
        <taxon>Cellvibrionales</taxon>
        <taxon>Halieaceae</taxon>
        <taxon>Parahaliea</taxon>
    </lineage>
</organism>
<dbReference type="InterPro" id="IPR036465">
    <property type="entry name" value="vWFA_dom_sf"/>
</dbReference>
<dbReference type="AlphaFoldDB" id="A0A5C8ZMG8"/>
<feature type="domain" description="VIT" evidence="3">
    <location>
        <begin position="59"/>
        <end position="187"/>
    </location>
</feature>
<accession>A0A5C8ZMG8</accession>
<dbReference type="Pfam" id="PF08487">
    <property type="entry name" value="VIT"/>
    <property type="match status" value="1"/>
</dbReference>
<dbReference type="EMBL" id="VRYZ01000012">
    <property type="protein sequence ID" value="TXS88962.1"/>
    <property type="molecule type" value="Genomic_DNA"/>
</dbReference>
<dbReference type="InterPro" id="IPR013694">
    <property type="entry name" value="VIT"/>
</dbReference>
<dbReference type="InterPro" id="IPR022440">
    <property type="entry name" value="CHP03788"/>
</dbReference>
<dbReference type="RefSeq" id="WP_148066007.1">
    <property type="nucleotide sequence ID" value="NZ_VRYZ01000012.1"/>
</dbReference>
<proteinExistence type="predicted"/>
<dbReference type="PANTHER" id="PTHR45737:SF6">
    <property type="entry name" value="VON WILLEBRAND FACTOR A DOMAIN-CONTAINING PROTEIN 5A"/>
    <property type="match status" value="1"/>
</dbReference>
<keyword evidence="5" id="KW-1185">Reference proteome</keyword>
<evidence type="ECO:0000259" key="2">
    <source>
        <dbReference type="PROSITE" id="PS50234"/>
    </source>
</evidence>
<dbReference type="InterPro" id="IPR002035">
    <property type="entry name" value="VWF_A"/>
</dbReference>
<dbReference type="SMART" id="SM00327">
    <property type="entry name" value="VWA"/>
    <property type="match status" value="1"/>
</dbReference>
<dbReference type="Gene3D" id="3.40.50.410">
    <property type="entry name" value="von Willebrand factor, type A domain"/>
    <property type="match status" value="1"/>
</dbReference>
<dbReference type="PANTHER" id="PTHR45737">
    <property type="entry name" value="VON WILLEBRAND FACTOR A DOMAIN-CONTAINING PROTEIN 5A"/>
    <property type="match status" value="1"/>
</dbReference>
<gene>
    <name evidence="4" type="ORF">FVW59_19200</name>
</gene>
<dbReference type="Proteomes" id="UP000321933">
    <property type="component" value="Unassembled WGS sequence"/>
</dbReference>